<feature type="transmembrane region" description="Helical" evidence="2">
    <location>
        <begin position="378"/>
        <end position="398"/>
    </location>
</feature>
<feature type="transmembrane region" description="Helical" evidence="2">
    <location>
        <begin position="277"/>
        <end position="303"/>
    </location>
</feature>
<feature type="transmembrane region" description="Helical" evidence="2">
    <location>
        <begin position="410"/>
        <end position="437"/>
    </location>
</feature>
<feature type="compositionally biased region" description="Low complexity" evidence="1">
    <location>
        <begin position="477"/>
        <end position="496"/>
    </location>
</feature>
<dbReference type="EMBL" id="VJMJ01000153">
    <property type="protein sequence ID" value="KAF0730560.1"/>
    <property type="molecule type" value="Genomic_DNA"/>
</dbReference>
<dbReference type="GO" id="GO:0016192">
    <property type="term" value="P:vesicle-mediated transport"/>
    <property type="evidence" value="ECO:0007669"/>
    <property type="project" value="InterPro"/>
</dbReference>
<name>A0A6G0WT03_9STRA</name>
<keyword evidence="2" id="KW-1133">Transmembrane helix</keyword>
<protein>
    <recommendedName>
        <fullName evidence="3">WW domain-containing protein</fullName>
    </recommendedName>
</protein>
<evidence type="ECO:0000259" key="3">
    <source>
        <dbReference type="PROSITE" id="PS50020"/>
    </source>
</evidence>
<dbReference type="InterPro" id="IPR036020">
    <property type="entry name" value="WW_dom_sf"/>
</dbReference>
<proteinExistence type="predicted"/>
<gene>
    <name evidence="4" type="ORF">Ae201684_011982</name>
</gene>
<feature type="transmembrane region" description="Helical" evidence="2">
    <location>
        <begin position="206"/>
        <end position="226"/>
    </location>
</feature>
<evidence type="ECO:0000313" key="5">
    <source>
        <dbReference type="Proteomes" id="UP000481153"/>
    </source>
</evidence>
<evidence type="ECO:0000256" key="2">
    <source>
        <dbReference type="SAM" id="Phobius"/>
    </source>
</evidence>
<dbReference type="SUPFAM" id="SSF51045">
    <property type="entry name" value="WW domain"/>
    <property type="match status" value="1"/>
</dbReference>
<keyword evidence="2" id="KW-0812">Transmembrane</keyword>
<dbReference type="VEuPathDB" id="FungiDB:AeMF1_018113"/>
<dbReference type="AlphaFoldDB" id="A0A6G0WT03"/>
<feature type="compositionally biased region" description="Acidic residues" evidence="1">
    <location>
        <begin position="460"/>
        <end position="476"/>
    </location>
</feature>
<organism evidence="4 5">
    <name type="scientific">Aphanomyces euteiches</name>
    <dbReference type="NCBI Taxonomy" id="100861"/>
    <lineage>
        <taxon>Eukaryota</taxon>
        <taxon>Sar</taxon>
        <taxon>Stramenopiles</taxon>
        <taxon>Oomycota</taxon>
        <taxon>Saprolegniomycetes</taxon>
        <taxon>Saprolegniales</taxon>
        <taxon>Verrucalvaceae</taxon>
        <taxon>Aphanomyces</taxon>
    </lineage>
</organism>
<feature type="transmembrane region" description="Helical" evidence="2">
    <location>
        <begin position="315"/>
        <end position="334"/>
    </location>
</feature>
<accession>A0A6G0WT03</accession>
<dbReference type="Proteomes" id="UP000481153">
    <property type="component" value="Unassembled WGS sequence"/>
</dbReference>
<dbReference type="GO" id="GO:0030131">
    <property type="term" value="C:clathrin adaptor complex"/>
    <property type="evidence" value="ECO:0007669"/>
    <property type="project" value="InterPro"/>
</dbReference>
<feature type="transmembrane region" description="Helical" evidence="2">
    <location>
        <begin position="166"/>
        <end position="186"/>
    </location>
</feature>
<evidence type="ECO:0000256" key="1">
    <source>
        <dbReference type="SAM" id="MobiDB-lite"/>
    </source>
</evidence>
<comment type="caution">
    <text evidence="4">The sequence shown here is derived from an EMBL/GenBank/DDBJ whole genome shotgun (WGS) entry which is preliminary data.</text>
</comment>
<keyword evidence="2" id="KW-0472">Membrane</keyword>
<dbReference type="InterPro" id="IPR001202">
    <property type="entry name" value="WW_dom"/>
</dbReference>
<dbReference type="InterPro" id="IPR015151">
    <property type="entry name" value="B-adaptin_app_sub_C"/>
</dbReference>
<feature type="domain" description="WW" evidence="3">
    <location>
        <begin position="501"/>
        <end position="534"/>
    </location>
</feature>
<dbReference type="PROSITE" id="PS50020">
    <property type="entry name" value="WW_DOMAIN_2"/>
    <property type="match status" value="1"/>
</dbReference>
<sequence length="685" mass="77153">MMAEEEKAKPGCDGVSGLIDATIMQGVAARYQVDDTFEELNDLHGKSGAVVPVNDAPEDEVAELPQFDLSIRDAPVKLKFKRQHTFQQRQRRAIKKHAKVLAATSHSVWQFLLILWRTWRAVHTHEFIAYALIIFGILSESLTPSPRYNVPIGTVLLSMSIDKIELKLLTTGLLLAIIMDIVWLCRHEEASYNATFSYNVSSLCRLWAACCLAMKAWLTISIYWFLDPHKMSTQYPTVATARRLRRLAFQKIGYFFPTTNLPPLADLSRHTLLRVVALLWIHVVAGLTLLALGLVSCVSYTMYPQFRSASLGIPLHYMILLKGGTTMSTVFLFLSHLKVSAWKCLKLLVSLGSFQGPLIHWHGVGYGQDHSWLKTLQFLKTIDVFCGCYLLLVLYSAFHHGSGFYEGVMAVLTLSTFLCVVLECWVPLLCLVVYKFVGVMEQVHREYDVYKLLPRNWTANDDDDDGGESSSDDQTSDGDSSSSSSSSGSSRSSKSSAAETPAEQPTWLRYYDTYNRPYIRNSVTGETFWDRPPEPVEAPPPLTPTSAANHAHFERVENSPLTNTIYMTAGDFKYFWNSLPYTGGFLCRIPAMPSVDHLSDHLSACRFYVITDGLAAEHIRAVYFYAIHSTTLAHFLGAFLMDSLTMQLEAKFKCDQPDMVPEIVQCLQLRYILGDYEPLEEITTE</sequence>
<dbReference type="GO" id="GO:0006886">
    <property type="term" value="P:intracellular protein transport"/>
    <property type="evidence" value="ECO:0007669"/>
    <property type="project" value="InterPro"/>
</dbReference>
<feature type="region of interest" description="Disordered" evidence="1">
    <location>
        <begin position="460"/>
        <end position="500"/>
    </location>
</feature>
<keyword evidence="5" id="KW-1185">Reference proteome</keyword>
<dbReference type="Pfam" id="PF09066">
    <property type="entry name" value="B2-adapt-app_C"/>
    <property type="match status" value="1"/>
</dbReference>
<feature type="transmembrane region" description="Helical" evidence="2">
    <location>
        <begin position="128"/>
        <end position="145"/>
    </location>
</feature>
<reference evidence="4 5" key="1">
    <citation type="submission" date="2019-07" db="EMBL/GenBank/DDBJ databases">
        <title>Genomics analysis of Aphanomyces spp. identifies a new class of oomycete effector associated with host adaptation.</title>
        <authorList>
            <person name="Gaulin E."/>
        </authorList>
    </citation>
    <scope>NUCLEOTIDE SEQUENCE [LARGE SCALE GENOMIC DNA]</scope>
    <source>
        <strain evidence="4 5">ATCC 201684</strain>
    </source>
</reference>
<evidence type="ECO:0000313" key="4">
    <source>
        <dbReference type="EMBL" id="KAF0730560.1"/>
    </source>
</evidence>